<evidence type="ECO:0000256" key="5">
    <source>
        <dbReference type="ARBA" id="ARBA00023284"/>
    </source>
</evidence>
<dbReference type="Gene3D" id="3.55.30.10">
    <property type="entry name" value="Hsp33 domain"/>
    <property type="match status" value="1"/>
</dbReference>
<dbReference type="PANTHER" id="PTHR30111:SF1">
    <property type="entry name" value="33 KDA CHAPERONIN"/>
    <property type="match status" value="1"/>
</dbReference>
<keyword evidence="6" id="KW-0346">Stress response</keyword>
<keyword evidence="1" id="KW-0963">Cytoplasm</keyword>
<evidence type="ECO:0000313" key="6">
    <source>
        <dbReference type="EMBL" id="GKT34979.1"/>
    </source>
</evidence>
<gene>
    <name evidence="6" type="ORF">ADUPG1_002901</name>
</gene>
<dbReference type="SUPFAM" id="SSF118352">
    <property type="entry name" value="HSP33 redox switch-like"/>
    <property type="match status" value="1"/>
</dbReference>
<evidence type="ECO:0000313" key="7">
    <source>
        <dbReference type="Proteomes" id="UP001057375"/>
    </source>
</evidence>
<dbReference type="Proteomes" id="UP001057375">
    <property type="component" value="Unassembled WGS sequence"/>
</dbReference>
<keyword evidence="3" id="KW-1015">Disulfide bond</keyword>
<name>A0ABQ5KU92_9EUKA</name>
<evidence type="ECO:0000256" key="4">
    <source>
        <dbReference type="ARBA" id="ARBA00023186"/>
    </source>
</evidence>
<evidence type="ECO:0000256" key="2">
    <source>
        <dbReference type="ARBA" id="ARBA00022833"/>
    </source>
</evidence>
<dbReference type="Gene3D" id="3.90.1280.10">
    <property type="entry name" value="HSP33 redox switch-like"/>
    <property type="match status" value="1"/>
</dbReference>
<feature type="non-terminal residue" evidence="6">
    <location>
        <position position="122"/>
    </location>
</feature>
<dbReference type="PANTHER" id="PTHR30111">
    <property type="entry name" value="33 KDA CHAPERONIN"/>
    <property type="match status" value="1"/>
</dbReference>
<dbReference type="EMBL" id="BQXS01003651">
    <property type="protein sequence ID" value="GKT34979.1"/>
    <property type="molecule type" value="Genomic_DNA"/>
</dbReference>
<organism evidence="6 7">
    <name type="scientific">Aduncisulcus paluster</name>
    <dbReference type="NCBI Taxonomy" id="2918883"/>
    <lineage>
        <taxon>Eukaryota</taxon>
        <taxon>Metamonada</taxon>
        <taxon>Carpediemonas-like organisms</taxon>
        <taxon>Aduncisulcus</taxon>
    </lineage>
</organism>
<reference evidence="6" key="1">
    <citation type="submission" date="2022-03" db="EMBL/GenBank/DDBJ databases">
        <title>Draft genome sequence of Aduncisulcus paluster, a free-living microaerophilic Fornicata.</title>
        <authorList>
            <person name="Yuyama I."/>
            <person name="Kume K."/>
            <person name="Tamura T."/>
            <person name="Inagaki Y."/>
            <person name="Hashimoto T."/>
        </authorList>
    </citation>
    <scope>NUCLEOTIDE SEQUENCE</scope>
    <source>
        <strain evidence="6">NY0171</strain>
    </source>
</reference>
<comment type="caution">
    <text evidence="6">The sequence shown here is derived from an EMBL/GenBank/DDBJ whole genome shotgun (WGS) entry which is preliminary data.</text>
</comment>
<sequence>MYYMTSEQQPSVVSLGVSFDKENGKVAAAGGIFIQPLPNASDEVLDKIETSIRVLLPVTQLIEEGMTGPEIVEMALNQFETQITEVVDVEYKCDCSRERIEGALVSVGKEELKAIIEEDGKA</sequence>
<keyword evidence="2" id="KW-0862">Zinc</keyword>
<keyword evidence="4" id="KW-0143">Chaperone</keyword>
<protein>
    <submittedName>
        <fullName evidence="6">Heat shock protein Hsp33 like protein</fullName>
    </submittedName>
</protein>
<dbReference type="Pfam" id="PF01430">
    <property type="entry name" value="HSP33"/>
    <property type="match status" value="1"/>
</dbReference>
<accession>A0ABQ5KU92</accession>
<evidence type="ECO:0000256" key="3">
    <source>
        <dbReference type="ARBA" id="ARBA00023157"/>
    </source>
</evidence>
<dbReference type="InterPro" id="IPR016153">
    <property type="entry name" value="Heat_shock_Hsp33_N"/>
</dbReference>
<dbReference type="InterPro" id="IPR000397">
    <property type="entry name" value="Heat_shock_Hsp33"/>
</dbReference>
<proteinExistence type="predicted"/>
<dbReference type="SUPFAM" id="SSF64397">
    <property type="entry name" value="Hsp33 domain"/>
    <property type="match status" value="1"/>
</dbReference>
<keyword evidence="7" id="KW-1185">Reference proteome</keyword>
<dbReference type="InterPro" id="IPR016154">
    <property type="entry name" value="Heat_shock_Hsp33_C"/>
</dbReference>
<evidence type="ECO:0000256" key="1">
    <source>
        <dbReference type="ARBA" id="ARBA00022490"/>
    </source>
</evidence>
<keyword evidence="5" id="KW-0676">Redox-active center</keyword>